<protein>
    <submittedName>
        <fullName evidence="1">Molybdenum cofactor guanylyltransferase</fullName>
        <ecNumber evidence="1">2.7.7.77</ecNumber>
    </submittedName>
</protein>
<reference evidence="1" key="1">
    <citation type="submission" date="2021-01" db="EMBL/GenBank/DDBJ databases">
        <authorList>
            <person name="Sun Q."/>
        </authorList>
    </citation>
    <scope>NUCLEOTIDE SEQUENCE</scope>
    <source>
        <strain evidence="1">YIM B02566</strain>
    </source>
</reference>
<gene>
    <name evidence="1" type="primary">mobA</name>
    <name evidence="1" type="ORF">JHL16_00155</name>
</gene>
<sequence>MTMRDDIAGCILAGGQSRRMGEDKAQLVLDGVALLDLAIDRLRPQVPTLIVNRHDLKVPVDTHGLPVVTDAAGDHQGPLAGLLAALDWAGRHGFTSVATVAVDTPFFPRDLVTKLAGAAQGLDMAVASSGGRLHPVFGLWKVTLVPALVDFIQGSRRSMHDWALSHGAGIAEWSSLPYDPFFNINTPDDMDMALRLRGEFQP</sequence>
<comment type="caution">
    <text evidence="1">The sequence shown here is derived from an EMBL/GenBank/DDBJ whole genome shotgun (WGS) entry which is preliminary data.</text>
</comment>
<dbReference type="EMBL" id="JAENHL010000003">
    <property type="protein sequence ID" value="MBK1864748.1"/>
    <property type="molecule type" value="Genomic_DNA"/>
</dbReference>
<dbReference type="Proteomes" id="UP000616151">
    <property type="component" value="Unassembled WGS sequence"/>
</dbReference>
<keyword evidence="2" id="KW-1185">Reference proteome</keyword>
<keyword evidence="1" id="KW-0548">Nucleotidyltransferase</keyword>
<evidence type="ECO:0000313" key="1">
    <source>
        <dbReference type="EMBL" id="MBK1864748.1"/>
    </source>
</evidence>
<accession>A0ACC5QWK8</accession>
<organism evidence="1 2">
    <name type="scientific">Taklimakanibacter albus</name>
    <dbReference type="NCBI Taxonomy" id="2800327"/>
    <lineage>
        <taxon>Bacteria</taxon>
        <taxon>Pseudomonadati</taxon>
        <taxon>Pseudomonadota</taxon>
        <taxon>Alphaproteobacteria</taxon>
        <taxon>Hyphomicrobiales</taxon>
        <taxon>Aestuariivirgaceae</taxon>
        <taxon>Taklimakanibacter</taxon>
    </lineage>
</organism>
<proteinExistence type="predicted"/>
<keyword evidence="1" id="KW-0808">Transferase</keyword>
<evidence type="ECO:0000313" key="2">
    <source>
        <dbReference type="Proteomes" id="UP000616151"/>
    </source>
</evidence>
<dbReference type="EC" id="2.7.7.77" evidence="1"/>
<name>A0ACC5QWK8_9HYPH</name>